<dbReference type="Proteomes" id="UP000800094">
    <property type="component" value="Unassembled WGS sequence"/>
</dbReference>
<reference evidence="3" key="1">
    <citation type="journal article" date="2020" name="Stud. Mycol.">
        <title>101 Dothideomycetes genomes: a test case for predicting lifestyles and emergence of pathogens.</title>
        <authorList>
            <person name="Haridas S."/>
            <person name="Albert R."/>
            <person name="Binder M."/>
            <person name="Bloem J."/>
            <person name="Labutti K."/>
            <person name="Salamov A."/>
            <person name="Andreopoulos B."/>
            <person name="Baker S."/>
            <person name="Barry K."/>
            <person name="Bills G."/>
            <person name="Bluhm B."/>
            <person name="Cannon C."/>
            <person name="Castanera R."/>
            <person name="Culley D."/>
            <person name="Daum C."/>
            <person name="Ezra D."/>
            <person name="Gonzalez J."/>
            <person name="Henrissat B."/>
            <person name="Kuo A."/>
            <person name="Liang C."/>
            <person name="Lipzen A."/>
            <person name="Lutzoni F."/>
            <person name="Magnuson J."/>
            <person name="Mondo S."/>
            <person name="Nolan M."/>
            <person name="Ohm R."/>
            <person name="Pangilinan J."/>
            <person name="Park H.-J."/>
            <person name="Ramirez L."/>
            <person name="Alfaro M."/>
            <person name="Sun H."/>
            <person name="Tritt A."/>
            <person name="Yoshinaga Y."/>
            <person name="Zwiers L.-H."/>
            <person name="Turgeon B."/>
            <person name="Goodwin S."/>
            <person name="Spatafora J."/>
            <person name="Crous P."/>
            <person name="Grigoriev I."/>
        </authorList>
    </citation>
    <scope>NUCLEOTIDE SEQUENCE</scope>
    <source>
        <strain evidence="3">CBS 122368</strain>
    </source>
</reference>
<keyword evidence="2" id="KW-0732">Signal</keyword>
<organism evidence="3 4">
    <name type="scientific">Trematosphaeria pertusa</name>
    <dbReference type="NCBI Taxonomy" id="390896"/>
    <lineage>
        <taxon>Eukaryota</taxon>
        <taxon>Fungi</taxon>
        <taxon>Dikarya</taxon>
        <taxon>Ascomycota</taxon>
        <taxon>Pezizomycotina</taxon>
        <taxon>Dothideomycetes</taxon>
        <taxon>Pleosporomycetidae</taxon>
        <taxon>Pleosporales</taxon>
        <taxon>Massarineae</taxon>
        <taxon>Trematosphaeriaceae</taxon>
        <taxon>Trematosphaeria</taxon>
    </lineage>
</organism>
<proteinExistence type="predicted"/>
<sequence>MAKRAAAFLITFILLLQPLLAQQATTTTTIVDFAVSDPASVVAADATATTYWMACVPNANQGCGTSSPFPTYTVVGGPSTAGFTFVDEGLQLSVRTECGCENYTPTTCTYEASSAGLYASTVRPAEAFGLSLVVVTITAGVEKLRGAGGGGAEASATGTGAGADESHSTATTGASATAATTSPTGAAEAVRPRLLEYVGIAGIVLGAL</sequence>
<dbReference type="PANTHER" id="PTHR40640:SF1">
    <property type="entry name" value="ANCHORED GLYCOPROTEIN, PUTATIVE (AFU_ORTHOLOGUE AFUA_8G04860)-RELATED"/>
    <property type="match status" value="1"/>
</dbReference>
<dbReference type="RefSeq" id="XP_033679975.1">
    <property type="nucleotide sequence ID" value="XM_033835843.1"/>
</dbReference>
<dbReference type="GeneID" id="54589173"/>
<gene>
    <name evidence="3" type="ORF">BU26DRAFT_608450</name>
</gene>
<feature type="region of interest" description="Disordered" evidence="1">
    <location>
        <begin position="146"/>
        <end position="185"/>
    </location>
</feature>
<protein>
    <submittedName>
        <fullName evidence="3">Uncharacterized protein</fullName>
    </submittedName>
</protein>
<evidence type="ECO:0000313" key="4">
    <source>
        <dbReference type="Proteomes" id="UP000800094"/>
    </source>
</evidence>
<feature type="compositionally biased region" description="Low complexity" evidence="1">
    <location>
        <begin position="168"/>
        <end position="185"/>
    </location>
</feature>
<dbReference type="EMBL" id="ML987202">
    <property type="protein sequence ID" value="KAF2244971.1"/>
    <property type="molecule type" value="Genomic_DNA"/>
</dbReference>
<evidence type="ECO:0000256" key="2">
    <source>
        <dbReference type="SAM" id="SignalP"/>
    </source>
</evidence>
<feature type="chain" id="PRO_5025616187" evidence="2">
    <location>
        <begin position="22"/>
        <end position="208"/>
    </location>
</feature>
<dbReference type="PANTHER" id="PTHR40640">
    <property type="entry name" value="ANCHORED GLYCOPROTEIN, PUTATIVE (AFU_ORTHOLOGUE AFUA_8G04860)-RELATED"/>
    <property type="match status" value="1"/>
</dbReference>
<accession>A0A6A6I3R6</accession>
<keyword evidence="4" id="KW-1185">Reference proteome</keyword>
<evidence type="ECO:0000313" key="3">
    <source>
        <dbReference type="EMBL" id="KAF2244971.1"/>
    </source>
</evidence>
<evidence type="ECO:0000256" key="1">
    <source>
        <dbReference type="SAM" id="MobiDB-lite"/>
    </source>
</evidence>
<name>A0A6A6I3R6_9PLEO</name>
<feature type="signal peptide" evidence="2">
    <location>
        <begin position="1"/>
        <end position="21"/>
    </location>
</feature>
<dbReference type="AlphaFoldDB" id="A0A6A6I3R6"/>